<evidence type="ECO:0000256" key="1">
    <source>
        <dbReference type="SAM" id="Phobius"/>
    </source>
</evidence>
<evidence type="ECO:0000313" key="2">
    <source>
        <dbReference type="EMBL" id="QKJ24634.1"/>
    </source>
</evidence>
<feature type="transmembrane region" description="Helical" evidence="1">
    <location>
        <begin position="12"/>
        <end position="45"/>
    </location>
</feature>
<keyword evidence="3" id="KW-1185">Reference proteome</keyword>
<proteinExistence type="predicted"/>
<organism evidence="2 3">
    <name type="scientific">Aquiluna borgnonia</name>
    <dbReference type="NCBI Taxonomy" id="2499157"/>
    <lineage>
        <taxon>Bacteria</taxon>
        <taxon>Bacillati</taxon>
        <taxon>Actinomycetota</taxon>
        <taxon>Actinomycetes</taxon>
        <taxon>Micrococcales</taxon>
        <taxon>Microbacteriaceae</taxon>
        <taxon>Luna cluster</taxon>
        <taxon>Luna-1 subcluster</taxon>
        <taxon>Aquiluna</taxon>
    </lineage>
</organism>
<keyword evidence="1" id="KW-0812">Transmembrane</keyword>
<dbReference type="EMBL" id="CP054056">
    <property type="protein sequence ID" value="QKJ24634.1"/>
    <property type="molecule type" value="Genomic_DNA"/>
</dbReference>
<protein>
    <submittedName>
        <fullName evidence="2">Uncharacterized protein</fullName>
    </submittedName>
</protein>
<name>A0A7D4UCW3_9MICO</name>
<dbReference type="RefSeq" id="WP_173492933.1">
    <property type="nucleotide sequence ID" value="NZ_CP054056.1"/>
</dbReference>
<accession>A0A7D4UCW3</accession>
<dbReference type="Proteomes" id="UP000501003">
    <property type="component" value="Chromosome"/>
</dbReference>
<reference evidence="2 3" key="1">
    <citation type="submission" date="2020-05" db="EMBL/GenBank/DDBJ databases">
        <title>Aquirufa sp. strain 15G-AUS-rot a new Aquirufa species.</title>
        <authorList>
            <person name="Pitt A."/>
            <person name="Hahn M.W."/>
        </authorList>
    </citation>
    <scope>NUCLEOTIDE SEQUENCE [LARGE SCALE GENOMIC DNA]</scope>
    <source>
        <strain evidence="2 3">15G-AUS-rot</strain>
    </source>
</reference>
<dbReference type="KEGG" id="aqg:HRU87_00965"/>
<evidence type="ECO:0000313" key="3">
    <source>
        <dbReference type="Proteomes" id="UP000501003"/>
    </source>
</evidence>
<keyword evidence="1" id="KW-1133">Transmembrane helix</keyword>
<sequence>MPKKAPAGTYIAIGAGVGIPFGLLFGNLALAMAFCVFVGAVIDWLNRKR</sequence>
<keyword evidence="1" id="KW-0472">Membrane</keyword>
<gene>
    <name evidence="2" type="ORF">HRU87_00965</name>
</gene>
<dbReference type="AlphaFoldDB" id="A0A7D4UCW3"/>